<proteinExistence type="predicted"/>
<organism evidence="2 3">
    <name type="scientific">Saguinus oedipus</name>
    <name type="common">Cotton-top tamarin</name>
    <name type="synonym">Oedipomidas oedipus</name>
    <dbReference type="NCBI Taxonomy" id="9490"/>
    <lineage>
        <taxon>Eukaryota</taxon>
        <taxon>Metazoa</taxon>
        <taxon>Chordata</taxon>
        <taxon>Craniata</taxon>
        <taxon>Vertebrata</taxon>
        <taxon>Euteleostomi</taxon>
        <taxon>Mammalia</taxon>
        <taxon>Eutheria</taxon>
        <taxon>Euarchontoglires</taxon>
        <taxon>Primates</taxon>
        <taxon>Haplorrhini</taxon>
        <taxon>Platyrrhini</taxon>
        <taxon>Cebidae</taxon>
        <taxon>Callitrichinae</taxon>
        <taxon>Saguinus</taxon>
    </lineage>
</organism>
<reference evidence="2 3" key="1">
    <citation type="submission" date="2023-05" db="EMBL/GenBank/DDBJ databases">
        <title>B98-5 Cell Line De Novo Hybrid Assembly: An Optical Mapping Approach.</title>
        <authorList>
            <person name="Kananen K."/>
            <person name="Auerbach J.A."/>
            <person name="Kautto E."/>
            <person name="Blachly J.S."/>
        </authorList>
    </citation>
    <scope>NUCLEOTIDE SEQUENCE [LARGE SCALE GENOMIC DNA]</scope>
    <source>
        <strain evidence="2">B95-8</strain>
        <tissue evidence="2">Cell line</tissue>
    </source>
</reference>
<evidence type="ECO:0000313" key="3">
    <source>
        <dbReference type="Proteomes" id="UP001266305"/>
    </source>
</evidence>
<sequence>MDYGNQDGAIIAQKQASVTSESASMKVAAVPASLGDRHHCWVMEARVLAVSMVTIMVHGDQNDCCWLPLWVLTTTFLTHQEQEVERLEHLRDELKKVTETLGEQLRREG</sequence>
<keyword evidence="3" id="KW-1185">Reference proteome</keyword>
<keyword evidence="1" id="KW-0175">Coiled coil</keyword>
<evidence type="ECO:0000256" key="1">
    <source>
        <dbReference type="SAM" id="Coils"/>
    </source>
</evidence>
<dbReference type="Proteomes" id="UP001266305">
    <property type="component" value="Unassembled WGS sequence"/>
</dbReference>
<protein>
    <submittedName>
        <fullName evidence="2">Uncharacterized protein</fullName>
    </submittedName>
</protein>
<gene>
    <name evidence="2" type="ORF">P7K49_034296</name>
</gene>
<dbReference type="EMBL" id="JASSZA010000019">
    <property type="protein sequence ID" value="KAK2088389.1"/>
    <property type="molecule type" value="Genomic_DNA"/>
</dbReference>
<accession>A0ABQ9TUW3</accession>
<name>A0ABQ9TUW3_SAGOE</name>
<feature type="coiled-coil region" evidence="1">
    <location>
        <begin position="77"/>
        <end position="107"/>
    </location>
</feature>
<evidence type="ECO:0000313" key="2">
    <source>
        <dbReference type="EMBL" id="KAK2088389.1"/>
    </source>
</evidence>
<comment type="caution">
    <text evidence="2">The sequence shown here is derived from an EMBL/GenBank/DDBJ whole genome shotgun (WGS) entry which is preliminary data.</text>
</comment>